<dbReference type="GO" id="GO:0036159">
    <property type="term" value="P:inner dynein arm assembly"/>
    <property type="evidence" value="ECO:0007669"/>
    <property type="project" value="InterPro"/>
</dbReference>
<comment type="caution">
    <text evidence="6">The sequence shown here is derived from an EMBL/GenBank/DDBJ whole genome shotgun (WGS) entry which is preliminary data.</text>
</comment>
<evidence type="ECO:0000256" key="1">
    <source>
        <dbReference type="ARBA" id="ARBA00005805"/>
    </source>
</evidence>
<evidence type="ECO:0000256" key="4">
    <source>
        <dbReference type="ARBA" id="ARBA00045182"/>
    </source>
</evidence>
<dbReference type="EMBL" id="JASPKZ010007883">
    <property type="protein sequence ID" value="KAJ9581587.1"/>
    <property type="molecule type" value="Genomic_DNA"/>
</dbReference>
<gene>
    <name evidence="6" type="ORF">L9F63_023234</name>
</gene>
<name>A0AAD7ZJQ3_DIPPU</name>
<dbReference type="Pfam" id="PF24161">
    <property type="entry name" value="CCDC39"/>
    <property type="match status" value="1"/>
</dbReference>
<dbReference type="InterPro" id="IPR033290">
    <property type="entry name" value="CCDC39"/>
</dbReference>
<comment type="similarity">
    <text evidence="1">Belongs to the CCDC39 family.</text>
</comment>
<dbReference type="GO" id="GO:0005930">
    <property type="term" value="C:axoneme"/>
    <property type="evidence" value="ECO:0007669"/>
    <property type="project" value="InterPro"/>
</dbReference>
<dbReference type="GO" id="GO:0060285">
    <property type="term" value="P:cilium-dependent cell motility"/>
    <property type="evidence" value="ECO:0007669"/>
    <property type="project" value="TreeGrafter"/>
</dbReference>
<reference evidence="6" key="1">
    <citation type="journal article" date="2023" name="IScience">
        <title>Live-bearing cockroach genome reveals convergent evolutionary mechanisms linked to viviparity in insects and beyond.</title>
        <authorList>
            <person name="Fouks B."/>
            <person name="Harrison M.C."/>
            <person name="Mikhailova A.A."/>
            <person name="Marchal E."/>
            <person name="English S."/>
            <person name="Carruthers M."/>
            <person name="Jennings E.C."/>
            <person name="Chiamaka E.L."/>
            <person name="Frigard R.A."/>
            <person name="Pippel M."/>
            <person name="Attardo G.M."/>
            <person name="Benoit J.B."/>
            <person name="Bornberg-Bauer E."/>
            <person name="Tobe S.S."/>
        </authorList>
    </citation>
    <scope>NUCLEOTIDE SEQUENCE</scope>
    <source>
        <strain evidence="6">Stay&amp;Tobe</strain>
    </source>
</reference>
<dbReference type="GO" id="GO:0060287">
    <property type="term" value="P:epithelial cilium movement involved in determination of left/right asymmetry"/>
    <property type="evidence" value="ECO:0007669"/>
    <property type="project" value="TreeGrafter"/>
</dbReference>
<dbReference type="GO" id="GO:0005576">
    <property type="term" value="C:extracellular region"/>
    <property type="evidence" value="ECO:0007669"/>
    <property type="project" value="GOC"/>
</dbReference>
<evidence type="ECO:0000256" key="2">
    <source>
        <dbReference type="ARBA" id="ARBA00016725"/>
    </source>
</evidence>
<keyword evidence="3 5" id="KW-0175">Coiled coil</keyword>
<proteinExistence type="inferred from homology"/>
<sequence>MVRQVEELLRDLGWAEGFHIPVANDENKIFEAKVEQQIKKKGELTIHLEDITDRLSSLIKLSENIKHELQQNQDIIAAHKRQVETEENMYKTAKAEQDSFEKELKLINKAFHELGERHFNLQNGIIMHTEKLEKLKANVKWDKDALLSWGEEMARGEEDNQLLAKCAIEDESKTKELELSRLRLCKEVDERNELVLKVTYEAETLDNALNKLALLFRKAHDERQEFIMHWEASAQVLRQRDEDIHNILEV</sequence>
<comment type="function">
    <text evidence="4">Required for assembly of dynein regulatory complex (DRC) and inner dynein arm (IDA) complexes, which are responsible for ciliary beat regulation, thereby playing a central role in motility in cilia and flagella. Probably acts together with CCDC40 to form a molecular ruler that determines the 96 nanometer (nm) repeat length and arrangements of components in cilia and flagella. Not required for outer dynein arm complexes assembly.</text>
</comment>
<feature type="coiled-coil region" evidence="5">
    <location>
        <begin position="76"/>
        <end position="110"/>
    </location>
</feature>
<organism evidence="6 7">
    <name type="scientific">Diploptera punctata</name>
    <name type="common">Pacific beetle cockroach</name>
    <dbReference type="NCBI Taxonomy" id="6984"/>
    <lineage>
        <taxon>Eukaryota</taxon>
        <taxon>Metazoa</taxon>
        <taxon>Ecdysozoa</taxon>
        <taxon>Arthropoda</taxon>
        <taxon>Hexapoda</taxon>
        <taxon>Insecta</taxon>
        <taxon>Pterygota</taxon>
        <taxon>Neoptera</taxon>
        <taxon>Polyneoptera</taxon>
        <taxon>Dictyoptera</taxon>
        <taxon>Blattodea</taxon>
        <taxon>Blaberoidea</taxon>
        <taxon>Blaberidae</taxon>
        <taxon>Diplopterinae</taxon>
        <taxon>Diploptera</taxon>
    </lineage>
</organism>
<dbReference type="AlphaFoldDB" id="A0AAD7ZJQ3"/>
<evidence type="ECO:0000256" key="3">
    <source>
        <dbReference type="ARBA" id="ARBA00023054"/>
    </source>
</evidence>
<dbReference type="Proteomes" id="UP001233999">
    <property type="component" value="Unassembled WGS sequence"/>
</dbReference>
<accession>A0AAD7ZJQ3</accession>
<evidence type="ECO:0000256" key="5">
    <source>
        <dbReference type="SAM" id="Coils"/>
    </source>
</evidence>
<reference evidence="6" key="2">
    <citation type="submission" date="2023-05" db="EMBL/GenBank/DDBJ databases">
        <authorList>
            <person name="Fouks B."/>
        </authorList>
    </citation>
    <scope>NUCLEOTIDE SEQUENCE</scope>
    <source>
        <strain evidence="6">Stay&amp;Tobe</strain>
        <tissue evidence="6">Testes</tissue>
    </source>
</reference>
<protein>
    <recommendedName>
        <fullName evidence="2">Coiled-coil domain-containing protein 39</fullName>
    </recommendedName>
</protein>
<dbReference type="PANTHER" id="PTHR18962">
    <property type="entry name" value="COILED-COIL DOMAIN-CONTAINING PROTEIN 39"/>
    <property type="match status" value="1"/>
</dbReference>
<evidence type="ECO:0000313" key="6">
    <source>
        <dbReference type="EMBL" id="KAJ9581587.1"/>
    </source>
</evidence>
<keyword evidence="7" id="KW-1185">Reference proteome</keyword>
<evidence type="ECO:0000313" key="7">
    <source>
        <dbReference type="Proteomes" id="UP001233999"/>
    </source>
</evidence>
<dbReference type="PANTHER" id="PTHR18962:SF0">
    <property type="entry name" value="COILED-COIL DOMAIN-CONTAINING PROTEIN 39"/>
    <property type="match status" value="1"/>
</dbReference>